<dbReference type="STRING" id="1141098.A0A1Y2DB18"/>
<dbReference type="Pfam" id="PF00956">
    <property type="entry name" value="NAP"/>
    <property type="match status" value="1"/>
</dbReference>
<comment type="caution">
    <text evidence="4">The sequence shown here is derived from an EMBL/GenBank/DDBJ whole genome shotgun (WGS) entry which is preliminary data.</text>
</comment>
<dbReference type="OrthoDB" id="19419at2759"/>
<dbReference type="SUPFAM" id="SSF143113">
    <property type="entry name" value="NAP-like"/>
    <property type="match status" value="1"/>
</dbReference>
<dbReference type="GeneID" id="63777642"/>
<dbReference type="RefSeq" id="XP_040710023.1">
    <property type="nucleotide sequence ID" value="XM_040861430.1"/>
</dbReference>
<sequence length="330" mass="36655">MSSEGDIMIEPATIKELQLLEASLSDVDTEITAKQFLMTRDIFAQRQQTIAKIPSFWAVVFDNAASELEAAITPSDAEIFAKALTHLEVTRPEIPAGAQPSDSGLDKFGEPRSVTIKFHFKQNEWFNDSVLEKTLYYRYGKDGSAGLVSEPIRINWKAGKDLTEGLTDAAYGFWIAQKNQASQQLDGVLSGDARKARDAAAKAMSEFKALAQLLEDKVTGAVSFFNFFSYRGRWISAAENHEARAELHARRQAALAGKPEEEDDDDDDEEYPEEDVETFPPGHEVAVTIAEDIFPSAIDYFMSETIDSDDELDGIEIDSDDDEDEDVEMA</sequence>
<evidence type="ECO:0000256" key="3">
    <source>
        <dbReference type="SAM" id="MobiDB-lite"/>
    </source>
</evidence>
<organism evidence="4 5">
    <name type="scientific">Pseudomassariella vexata</name>
    <dbReference type="NCBI Taxonomy" id="1141098"/>
    <lineage>
        <taxon>Eukaryota</taxon>
        <taxon>Fungi</taxon>
        <taxon>Dikarya</taxon>
        <taxon>Ascomycota</taxon>
        <taxon>Pezizomycotina</taxon>
        <taxon>Sordariomycetes</taxon>
        <taxon>Xylariomycetidae</taxon>
        <taxon>Amphisphaeriales</taxon>
        <taxon>Pseudomassariaceae</taxon>
        <taxon>Pseudomassariella</taxon>
    </lineage>
</organism>
<feature type="compositionally biased region" description="Acidic residues" evidence="3">
    <location>
        <begin position="260"/>
        <end position="277"/>
    </location>
</feature>
<accession>A0A1Y2DB18</accession>
<dbReference type="PANTHER" id="PTHR11875">
    <property type="entry name" value="TESTIS-SPECIFIC Y-ENCODED PROTEIN"/>
    <property type="match status" value="1"/>
</dbReference>
<dbReference type="InterPro" id="IPR002164">
    <property type="entry name" value="NAP_family"/>
</dbReference>
<name>A0A1Y2DB18_9PEZI</name>
<gene>
    <name evidence="4" type="ORF">BCR38DRAFT_450985</name>
</gene>
<dbReference type="Gene3D" id="3.30.1120.90">
    <property type="entry name" value="Nucleosome assembly protein"/>
    <property type="match status" value="1"/>
</dbReference>
<dbReference type="AlphaFoldDB" id="A0A1Y2DB18"/>
<dbReference type="GO" id="GO:0006334">
    <property type="term" value="P:nucleosome assembly"/>
    <property type="evidence" value="ECO:0007669"/>
    <property type="project" value="InterPro"/>
</dbReference>
<reference evidence="4 5" key="1">
    <citation type="submission" date="2016-07" db="EMBL/GenBank/DDBJ databases">
        <title>Pervasive Adenine N6-methylation of Active Genes in Fungi.</title>
        <authorList>
            <consortium name="DOE Joint Genome Institute"/>
            <person name="Mondo S.J."/>
            <person name="Dannebaum R.O."/>
            <person name="Kuo R.C."/>
            <person name="Labutti K."/>
            <person name="Haridas S."/>
            <person name="Kuo A."/>
            <person name="Salamov A."/>
            <person name="Ahrendt S.R."/>
            <person name="Lipzen A."/>
            <person name="Sullivan W."/>
            <person name="Andreopoulos W.B."/>
            <person name="Clum A."/>
            <person name="Lindquist E."/>
            <person name="Daum C."/>
            <person name="Ramamoorthy G.K."/>
            <person name="Gryganskyi A."/>
            <person name="Culley D."/>
            <person name="Magnuson J.K."/>
            <person name="James T.Y."/>
            <person name="O'Malley M.A."/>
            <person name="Stajich J.E."/>
            <person name="Spatafora J.W."/>
            <person name="Visel A."/>
            <person name="Grigoriev I.V."/>
        </authorList>
    </citation>
    <scope>NUCLEOTIDE SEQUENCE [LARGE SCALE GENOMIC DNA]</scope>
    <source>
        <strain evidence="4 5">CBS 129021</strain>
    </source>
</reference>
<feature type="region of interest" description="Disordered" evidence="3">
    <location>
        <begin position="251"/>
        <end position="284"/>
    </location>
</feature>
<comment type="similarity">
    <text evidence="1 2">Belongs to the nucleosome assembly protein (NAP) family.</text>
</comment>
<proteinExistence type="inferred from homology"/>
<evidence type="ECO:0000313" key="4">
    <source>
        <dbReference type="EMBL" id="ORY56306.1"/>
    </source>
</evidence>
<evidence type="ECO:0000256" key="2">
    <source>
        <dbReference type="RuleBase" id="RU003876"/>
    </source>
</evidence>
<feature type="compositionally biased region" description="Acidic residues" evidence="3">
    <location>
        <begin position="306"/>
        <end position="330"/>
    </location>
</feature>
<dbReference type="Proteomes" id="UP000193689">
    <property type="component" value="Unassembled WGS sequence"/>
</dbReference>
<dbReference type="FunCoup" id="A0A1Y2DB18">
    <property type="interactions" value="565"/>
</dbReference>
<protein>
    <recommendedName>
        <fullName evidence="6">Nucleosome assembly protein</fullName>
    </recommendedName>
</protein>
<evidence type="ECO:0000313" key="5">
    <source>
        <dbReference type="Proteomes" id="UP000193689"/>
    </source>
</evidence>
<dbReference type="GO" id="GO:0005634">
    <property type="term" value="C:nucleus"/>
    <property type="evidence" value="ECO:0007669"/>
    <property type="project" value="InterPro"/>
</dbReference>
<evidence type="ECO:0000256" key="1">
    <source>
        <dbReference type="ARBA" id="ARBA00009947"/>
    </source>
</evidence>
<evidence type="ECO:0008006" key="6">
    <source>
        <dbReference type="Google" id="ProtNLM"/>
    </source>
</evidence>
<feature type="region of interest" description="Disordered" evidence="3">
    <location>
        <begin position="305"/>
        <end position="330"/>
    </location>
</feature>
<dbReference type="EMBL" id="MCFJ01000023">
    <property type="protein sequence ID" value="ORY56306.1"/>
    <property type="molecule type" value="Genomic_DNA"/>
</dbReference>
<keyword evidence="5" id="KW-1185">Reference proteome</keyword>
<dbReference type="InParanoid" id="A0A1Y2DB18"/>
<dbReference type="InterPro" id="IPR037231">
    <property type="entry name" value="NAP-like_sf"/>
</dbReference>